<sequence>MHNDEMLPEATQEEPAPRKKSHVARNVLLGFLAVVLVAGAVSGFYLYNLANSFNTKTQKIEHAFPEESTRPTKPALPNGGEATNILVLGSDSRSATVDTAKEGAPSDQRSDSMMLVHIPADRKNIFITSIMRDTWVDIPGHGSAKINAAMAFGGIPLVVQTVEGILDTRIDHVAVIDFEGFKSMTDALGGVEVNVPIAFSARDFDFAKGKQVLSGDKALVFVRERYAFPDGDYQRVKNQQLFLKALLGKFLTTETLTDPGKISAVVDEVSPYVSVDQTLDAVAVGQLALELRNVRSGDVQSFTLPNSGTGWSADGQSIVVADQAAIDALKRALKEDKVGDYLKAEGIAN</sequence>
<dbReference type="InterPro" id="IPR050922">
    <property type="entry name" value="LytR/CpsA/Psr_CW_biosynth"/>
</dbReference>
<keyword evidence="4" id="KW-1185">Reference proteome</keyword>
<name>A0A1G8UJI2_9MICC</name>
<dbReference type="PANTHER" id="PTHR33392:SF6">
    <property type="entry name" value="POLYISOPRENYL-TEICHOIC ACID--PEPTIDOGLYCAN TEICHOIC ACID TRANSFERASE TAGU"/>
    <property type="match status" value="1"/>
</dbReference>
<comment type="similarity">
    <text evidence="1">Belongs to the LytR/CpsA/Psr (LCP) family.</text>
</comment>
<dbReference type="PANTHER" id="PTHR33392">
    <property type="entry name" value="POLYISOPRENYL-TEICHOIC ACID--PEPTIDOGLYCAN TEICHOIC ACID TRANSFERASE TAGU"/>
    <property type="match status" value="1"/>
</dbReference>
<dbReference type="Gene3D" id="3.40.630.190">
    <property type="entry name" value="LCP protein"/>
    <property type="match status" value="1"/>
</dbReference>
<dbReference type="NCBIfam" id="TIGR00350">
    <property type="entry name" value="lytR_cpsA_psr"/>
    <property type="match status" value="1"/>
</dbReference>
<organism evidence="3 4">
    <name type="scientific">Arthrobacter cupressi</name>
    <dbReference type="NCBI Taxonomy" id="1045773"/>
    <lineage>
        <taxon>Bacteria</taxon>
        <taxon>Bacillati</taxon>
        <taxon>Actinomycetota</taxon>
        <taxon>Actinomycetes</taxon>
        <taxon>Micrococcales</taxon>
        <taxon>Micrococcaceae</taxon>
        <taxon>Arthrobacter</taxon>
    </lineage>
</organism>
<dbReference type="EMBL" id="FNEI01000012">
    <property type="protein sequence ID" value="SDJ53948.1"/>
    <property type="molecule type" value="Genomic_DNA"/>
</dbReference>
<proteinExistence type="inferred from homology"/>
<evidence type="ECO:0000313" key="3">
    <source>
        <dbReference type="EMBL" id="SDJ53948.1"/>
    </source>
</evidence>
<evidence type="ECO:0000313" key="4">
    <source>
        <dbReference type="Proteomes" id="UP000182130"/>
    </source>
</evidence>
<evidence type="ECO:0000259" key="2">
    <source>
        <dbReference type="Pfam" id="PF03816"/>
    </source>
</evidence>
<accession>A0A1G8UJI2</accession>
<evidence type="ECO:0000256" key="1">
    <source>
        <dbReference type="ARBA" id="ARBA00006068"/>
    </source>
</evidence>
<dbReference type="Proteomes" id="UP000182130">
    <property type="component" value="Unassembled WGS sequence"/>
</dbReference>
<feature type="domain" description="Cell envelope-related transcriptional attenuator" evidence="2">
    <location>
        <begin position="109"/>
        <end position="250"/>
    </location>
</feature>
<protein>
    <submittedName>
        <fullName evidence="3">Transcriptional attenuator, LytR family</fullName>
    </submittedName>
</protein>
<gene>
    <name evidence="3" type="ORF">SAMN05216555_11221</name>
</gene>
<dbReference type="AlphaFoldDB" id="A0A1G8UJI2"/>
<dbReference type="Pfam" id="PF03816">
    <property type="entry name" value="LytR_cpsA_psr"/>
    <property type="match status" value="1"/>
</dbReference>
<dbReference type="InterPro" id="IPR004474">
    <property type="entry name" value="LytR_CpsA_psr"/>
</dbReference>
<dbReference type="STRING" id="1045773.SAMN05216555_11221"/>
<reference evidence="4" key="1">
    <citation type="submission" date="2016-10" db="EMBL/GenBank/DDBJ databases">
        <authorList>
            <person name="Varghese N."/>
            <person name="Submissions S."/>
        </authorList>
    </citation>
    <scope>NUCLEOTIDE SEQUENCE [LARGE SCALE GENOMIC DNA]</scope>
    <source>
        <strain evidence="4">CGMCC 1.10783</strain>
    </source>
</reference>
<dbReference type="RefSeq" id="WP_074590067.1">
    <property type="nucleotide sequence ID" value="NZ_FNEI01000012.1"/>
</dbReference>